<reference evidence="2" key="2">
    <citation type="journal article" date="2014" name="ISME J.">
        <title>Microbial stratification in low pH oxic and suboxic macroscopic growths along an acid mine drainage.</title>
        <authorList>
            <person name="Mendez-Garcia C."/>
            <person name="Mesa V."/>
            <person name="Sprenger R.R."/>
            <person name="Richter M."/>
            <person name="Diez M.S."/>
            <person name="Solano J."/>
            <person name="Bargiela R."/>
            <person name="Golyshina O.V."/>
            <person name="Manteca A."/>
            <person name="Ramos J.L."/>
            <person name="Gallego J.R."/>
            <person name="Llorente I."/>
            <person name="Martins Dos Santos V.A."/>
            <person name="Jensen O.N."/>
            <person name="Pelaez A.I."/>
            <person name="Sanchez J."/>
            <person name="Ferrer M."/>
        </authorList>
    </citation>
    <scope>NUCLEOTIDE SEQUENCE</scope>
</reference>
<dbReference type="EC" id="4.1.1.37" evidence="2"/>
<dbReference type="GO" id="GO:0005829">
    <property type="term" value="C:cytosol"/>
    <property type="evidence" value="ECO:0007669"/>
    <property type="project" value="TreeGrafter"/>
</dbReference>
<dbReference type="InterPro" id="IPR000257">
    <property type="entry name" value="Uroporphyrinogen_deCOase"/>
</dbReference>
<dbReference type="InterPro" id="IPR038071">
    <property type="entry name" value="UROD/MetE-like_sf"/>
</dbReference>
<dbReference type="PANTHER" id="PTHR21091:SF169">
    <property type="entry name" value="UROPORPHYRINOGEN DECARBOXYLASE"/>
    <property type="match status" value="1"/>
</dbReference>
<dbReference type="EMBL" id="AUZZ01009030">
    <property type="protein sequence ID" value="EQD35173.1"/>
    <property type="molecule type" value="Genomic_DNA"/>
</dbReference>
<dbReference type="GO" id="GO:0006783">
    <property type="term" value="P:heme biosynthetic process"/>
    <property type="evidence" value="ECO:0007669"/>
    <property type="project" value="TreeGrafter"/>
</dbReference>
<sequence>MQADAGASILQIFDTWAGVLGRTSYERHVAPRLSRLLEQLRDLHRPTIYFSTGSSHLLDSIARLGATAIGVDWREPLGSVRDRIGPGLPLQGNLDPGALLATRDRLETEAARVLAEIPDGGSHVFNLGHGVLPETDPERVGQLVDFVHSAGEARR</sequence>
<dbReference type="GO" id="GO:0004853">
    <property type="term" value="F:uroporphyrinogen decarboxylase activity"/>
    <property type="evidence" value="ECO:0007669"/>
    <property type="project" value="UniProtKB-EC"/>
</dbReference>
<gene>
    <name evidence="2" type="ORF">B2A_12518</name>
</gene>
<comment type="caution">
    <text evidence="2">The sequence shown here is derived from an EMBL/GenBank/DDBJ whole genome shotgun (WGS) entry which is preliminary data.</text>
</comment>
<dbReference type="PANTHER" id="PTHR21091">
    <property type="entry name" value="METHYLTETRAHYDROFOLATE:HOMOCYSTEINE METHYLTRANSFERASE RELATED"/>
    <property type="match status" value="1"/>
</dbReference>
<reference evidence="2" key="1">
    <citation type="submission" date="2013-08" db="EMBL/GenBank/DDBJ databases">
        <authorList>
            <person name="Mendez C."/>
            <person name="Richter M."/>
            <person name="Ferrer M."/>
            <person name="Sanchez J."/>
        </authorList>
    </citation>
    <scope>NUCLEOTIDE SEQUENCE</scope>
</reference>
<dbReference type="Pfam" id="PF01208">
    <property type="entry name" value="URO-D"/>
    <property type="match status" value="1"/>
</dbReference>
<evidence type="ECO:0000313" key="2">
    <source>
        <dbReference type="EMBL" id="EQD35173.1"/>
    </source>
</evidence>
<accession>T0YQ13</accession>
<dbReference type="SUPFAM" id="SSF51726">
    <property type="entry name" value="UROD/MetE-like"/>
    <property type="match status" value="1"/>
</dbReference>
<feature type="domain" description="Uroporphyrinogen decarboxylase (URO-D)" evidence="1">
    <location>
        <begin position="2"/>
        <end position="149"/>
    </location>
</feature>
<keyword evidence="2" id="KW-0456">Lyase</keyword>
<proteinExistence type="predicted"/>
<protein>
    <submittedName>
        <fullName evidence="2">Uroporphyrinogen decarboxylase</fullName>
        <ecNumber evidence="2">4.1.1.37</ecNumber>
    </submittedName>
</protein>
<dbReference type="Gene3D" id="3.20.20.210">
    <property type="match status" value="1"/>
</dbReference>
<dbReference type="AlphaFoldDB" id="T0YQ13"/>
<name>T0YQ13_9ZZZZ</name>
<organism evidence="2">
    <name type="scientific">mine drainage metagenome</name>
    <dbReference type="NCBI Taxonomy" id="410659"/>
    <lineage>
        <taxon>unclassified sequences</taxon>
        <taxon>metagenomes</taxon>
        <taxon>ecological metagenomes</taxon>
    </lineage>
</organism>
<evidence type="ECO:0000259" key="1">
    <source>
        <dbReference type="Pfam" id="PF01208"/>
    </source>
</evidence>